<organism evidence="2 3">
    <name type="scientific">Pleurodeles waltl</name>
    <name type="common">Iberian ribbed newt</name>
    <dbReference type="NCBI Taxonomy" id="8319"/>
    <lineage>
        <taxon>Eukaryota</taxon>
        <taxon>Metazoa</taxon>
        <taxon>Chordata</taxon>
        <taxon>Craniata</taxon>
        <taxon>Vertebrata</taxon>
        <taxon>Euteleostomi</taxon>
        <taxon>Amphibia</taxon>
        <taxon>Batrachia</taxon>
        <taxon>Caudata</taxon>
        <taxon>Salamandroidea</taxon>
        <taxon>Salamandridae</taxon>
        <taxon>Pleurodelinae</taxon>
        <taxon>Pleurodeles</taxon>
    </lineage>
</organism>
<proteinExistence type="predicted"/>
<evidence type="ECO:0000313" key="2">
    <source>
        <dbReference type="EMBL" id="KAJ1217490.1"/>
    </source>
</evidence>
<protein>
    <submittedName>
        <fullName evidence="2">Uncharacterized protein</fullName>
    </submittedName>
</protein>
<keyword evidence="3" id="KW-1185">Reference proteome</keyword>
<sequence>MVVFGLFLEGEVDAVVVGPVEFGGVVPKEDVILGSECVGAGEDGDGVAERCPGSGGSVDERSSEGGVGVGVDSEVQVFGGLEGVVQVGVDFKGGLVDDGYTSPDSVDAIPKGDLVAVRDGYGDVRHRGVVPPGFGQEGYVRGGGVEQVPELDGVLACGAGVEVCAVEVVDSSPGRFRGSVAGEATDAAGEGSVSAFWGGLEAGGASTGVECEEGAGVVT</sequence>
<dbReference type="Proteomes" id="UP001066276">
    <property type="component" value="Chromosome 1_1"/>
</dbReference>
<evidence type="ECO:0000313" key="3">
    <source>
        <dbReference type="Proteomes" id="UP001066276"/>
    </source>
</evidence>
<gene>
    <name evidence="2" type="ORF">NDU88_005084</name>
</gene>
<accession>A0AAV7WU79</accession>
<comment type="caution">
    <text evidence="2">The sequence shown here is derived from an EMBL/GenBank/DDBJ whole genome shotgun (WGS) entry which is preliminary data.</text>
</comment>
<dbReference type="EMBL" id="JANPWB010000001">
    <property type="protein sequence ID" value="KAJ1217490.1"/>
    <property type="molecule type" value="Genomic_DNA"/>
</dbReference>
<name>A0AAV7WU79_PLEWA</name>
<feature type="region of interest" description="Disordered" evidence="1">
    <location>
        <begin position="44"/>
        <end position="65"/>
    </location>
</feature>
<evidence type="ECO:0000256" key="1">
    <source>
        <dbReference type="SAM" id="MobiDB-lite"/>
    </source>
</evidence>
<dbReference type="AlphaFoldDB" id="A0AAV7WU79"/>
<reference evidence="2" key="1">
    <citation type="journal article" date="2022" name="bioRxiv">
        <title>Sequencing and chromosome-scale assembly of the giantPleurodeles waltlgenome.</title>
        <authorList>
            <person name="Brown T."/>
            <person name="Elewa A."/>
            <person name="Iarovenko S."/>
            <person name="Subramanian E."/>
            <person name="Araus A.J."/>
            <person name="Petzold A."/>
            <person name="Susuki M."/>
            <person name="Suzuki K.-i.T."/>
            <person name="Hayashi T."/>
            <person name="Toyoda A."/>
            <person name="Oliveira C."/>
            <person name="Osipova E."/>
            <person name="Leigh N.D."/>
            <person name="Simon A."/>
            <person name="Yun M.H."/>
        </authorList>
    </citation>
    <scope>NUCLEOTIDE SEQUENCE</scope>
    <source>
        <strain evidence="2">20211129_DDA</strain>
        <tissue evidence="2">Liver</tissue>
    </source>
</reference>